<sequence length="146" mass="15844">SVIFFTASSIVGRGEAGAYLQQSIGGRRGTPWTGHQPITGQHINNHSHIPKGNLERPINLTGMSGLWVEDGVPGENRRMHRENMQTPYRKTPGQESNPGPSCCKATVLPTAPPCSPHTTRLGFFLKTPKQFSHCPPLGGGSLQKCY</sequence>
<reference evidence="1 2" key="1">
    <citation type="submission" date="2021-06" db="EMBL/GenBank/DDBJ databases">
        <authorList>
            <person name="Palmer J.M."/>
        </authorList>
    </citation>
    <scope>NUCLEOTIDE SEQUENCE [LARGE SCALE GENOMIC DNA]</scope>
    <source>
        <strain evidence="1 2">GA_2019</strain>
        <tissue evidence="1">Muscle</tissue>
    </source>
</reference>
<protein>
    <submittedName>
        <fullName evidence="1">Uncharacterized protein</fullName>
    </submittedName>
</protein>
<comment type="caution">
    <text evidence="1">The sequence shown here is derived from an EMBL/GenBank/DDBJ whole genome shotgun (WGS) entry which is preliminary data.</text>
</comment>
<evidence type="ECO:0000313" key="2">
    <source>
        <dbReference type="Proteomes" id="UP001476798"/>
    </source>
</evidence>
<name>A0ABV0NGU0_9TELE</name>
<gene>
    <name evidence="1" type="ORF">GOODEAATRI_028852</name>
</gene>
<organism evidence="1 2">
    <name type="scientific">Goodea atripinnis</name>
    <dbReference type="NCBI Taxonomy" id="208336"/>
    <lineage>
        <taxon>Eukaryota</taxon>
        <taxon>Metazoa</taxon>
        <taxon>Chordata</taxon>
        <taxon>Craniata</taxon>
        <taxon>Vertebrata</taxon>
        <taxon>Euteleostomi</taxon>
        <taxon>Actinopterygii</taxon>
        <taxon>Neopterygii</taxon>
        <taxon>Teleostei</taxon>
        <taxon>Neoteleostei</taxon>
        <taxon>Acanthomorphata</taxon>
        <taxon>Ovalentaria</taxon>
        <taxon>Atherinomorphae</taxon>
        <taxon>Cyprinodontiformes</taxon>
        <taxon>Goodeidae</taxon>
        <taxon>Goodea</taxon>
    </lineage>
</organism>
<dbReference type="Proteomes" id="UP001476798">
    <property type="component" value="Unassembled WGS sequence"/>
</dbReference>
<feature type="non-terminal residue" evidence="1">
    <location>
        <position position="1"/>
    </location>
</feature>
<dbReference type="EMBL" id="JAHRIO010034090">
    <property type="protein sequence ID" value="MEQ2169798.1"/>
    <property type="molecule type" value="Genomic_DNA"/>
</dbReference>
<accession>A0ABV0NGU0</accession>
<keyword evidence="2" id="KW-1185">Reference proteome</keyword>
<evidence type="ECO:0000313" key="1">
    <source>
        <dbReference type="EMBL" id="MEQ2169798.1"/>
    </source>
</evidence>
<proteinExistence type="predicted"/>